<evidence type="ECO:0000313" key="2">
    <source>
        <dbReference type="Proteomes" id="UP000185911"/>
    </source>
</evidence>
<protein>
    <submittedName>
        <fullName evidence="1">Uncharacterized protein</fullName>
    </submittedName>
</protein>
<reference evidence="1 2" key="1">
    <citation type="submission" date="2017-01" db="EMBL/GenBank/DDBJ databases">
        <title>Genome sequence of Rhodoferax antarcticus ANT.BR, a psychrophilic purple nonsulfur bacterium from an Antarctic microbial mat.</title>
        <authorList>
            <person name="Baker J."/>
            <person name="Riester C."/>
            <person name="Skinner B."/>
            <person name="Newell A."/>
            <person name="Swingley W."/>
            <person name="Madigan M."/>
            <person name="Jung D."/>
            <person name="Asao M."/>
            <person name="Chen M."/>
            <person name="Loughlin P."/>
            <person name="Pan H."/>
            <person name="Lin S."/>
            <person name="Li N."/>
            <person name="Shaw J."/>
            <person name="Prado M."/>
            <person name="Sherman C."/>
            <person name="Li X."/>
            <person name="Tang J."/>
            <person name="Blankenship R."/>
            <person name="Zhao T."/>
            <person name="Touchman J."/>
            <person name="Sattley M."/>
        </authorList>
    </citation>
    <scope>NUCLEOTIDE SEQUENCE [LARGE SCALE GENOMIC DNA]</scope>
    <source>
        <strain evidence="1 2">ANT.BR</strain>
    </source>
</reference>
<organism evidence="1 2">
    <name type="scientific">Rhodoferax antarcticus ANT.BR</name>
    <dbReference type="NCBI Taxonomy" id="1111071"/>
    <lineage>
        <taxon>Bacteria</taxon>
        <taxon>Pseudomonadati</taxon>
        <taxon>Pseudomonadota</taxon>
        <taxon>Betaproteobacteria</taxon>
        <taxon>Burkholderiales</taxon>
        <taxon>Comamonadaceae</taxon>
        <taxon>Rhodoferax</taxon>
    </lineage>
</organism>
<dbReference type="EMBL" id="MSYM01000008">
    <property type="protein sequence ID" value="OLP07278.1"/>
    <property type="molecule type" value="Genomic_DNA"/>
</dbReference>
<name>A0A1Q8YGT9_9BURK</name>
<dbReference type="AlphaFoldDB" id="A0A1Q8YGT9"/>
<comment type="caution">
    <text evidence="1">The sequence shown here is derived from an EMBL/GenBank/DDBJ whole genome shotgun (WGS) entry which is preliminary data.</text>
</comment>
<evidence type="ECO:0000313" key="1">
    <source>
        <dbReference type="EMBL" id="OLP07278.1"/>
    </source>
</evidence>
<dbReference type="RefSeq" id="WP_156876185.1">
    <property type="nucleotide sequence ID" value="NZ_MSYM01000008.1"/>
</dbReference>
<gene>
    <name evidence="1" type="ORF">BLL52_1108</name>
</gene>
<accession>A0A1Q8YGT9</accession>
<keyword evidence="2" id="KW-1185">Reference proteome</keyword>
<sequence>MRELSDLQTRRDAASRWYAQYRASLASEQGAAPVENGLTDDDVTQLAHALR</sequence>
<dbReference type="Proteomes" id="UP000185911">
    <property type="component" value="Unassembled WGS sequence"/>
</dbReference>
<proteinExistence type="predicted"/>